<evidence type="ECO:0000313" key="5">
    <source>
        <dbReference type="Proteomes" id="UP001610334"/>
    </source>
</evidence>
<organism evidence="4 5">
    <name type="scientific">Aspergillus granulosus</name>
    <dbReference type="NCBI Taxonomy" id="176169"/>
    <lineage>
        <taxon>Eukaryota</taxon>
        <taxon>Fungi</taxon>
        <taxon>Dikarya</taxon>
        <taxon>Ascomycota</taxon>
        <taxon>Pezizomycotina</taxon>
        <taxon>Eurotiomycetes</taxon>
        <taxon>Eurotiomycetidae</taxon>
        <taxon>Eurotiales</taxon>
        <taxon>Aspergillaceae</taxon>
        <taxon>Aspergillus</taxon>
        <taxon>Aspergillus subgen. Nidulantes</taxon>
    </lineage>
</organism>
<sequence length="227" mass="25094">MNSTFASALARALPSVGRQCQPRASFFRQTRALSTTPLLQARKTESQELERQLLGGNTSAPIGDNATEPALKSIMGGGNQSVSREYTQMVKDIEAKIQPYADQVPAHHIHVYAHKHNTIITLTRPNGSPLLSMSCGHLGFRKGKRAGYDSAFQLSSHVFAQIQERGLLMEIQNLEIVYRGFHQGREAFNKILLGNEGRNIRGLVTKVSDSTRLKFGGTRSPRPRRLG</sequence>
<evidence type="ECO:0000256" key="1">
    <source>
        <dbReference type="ARBA" id="ARBA00006194"/>
    </source>
</evidence>
<keyword evidence="3" id="KW-0687">Ribonucleoprotein</keyword>
<evidence type="ECO:0000313" key="4">
    <source>
        <dbReference type="EMBL" id="KAL2817776.1"/>
    </source>
</evidence>
<dbReference type="Gene3D" id="3.30.420.80">
    <property type="entry name" value="Ribosomal protein S11"/>
    <property type="match status" value="1"/>
</dbReference>
<name>A0ABR4HQM0_9EURO</name>
<keyword evidence="5" id="KW-1185">Reference proteome</keyword>
<dbReference type="HAMAP" id="MF_01310">
    <property type="entry name" value="Ribosomal_uS11"/>
    <property type="match status" value="1"/>
</dbReference>
<dbReference type="PANTHER" id="PTHR11759">
    <property type="entry name" value="40S RIBOSOMAL PROTEIN S14/30S RIBOSOMAL PROTEIN S11"/>
    <property type="match status" value="1"/>
</dbReference>
<dbReference type="EMBL" id="JBFXLT010000016">
    <property type="protein sequence ID" value="KAL2817776.1"/>
    <property type="molecule type" value="Genomic_DNA"/>
</dbReference>
<dbReference type="Pfam" id="PF00411">
    <property type="entry name" value="Ribosomal_S11"/>
    <property type="match status" value="1"/>
</dbReference>
<accession>A0ABR4HQM0</accession>
<dbReference type="InterPro" id="IPR036967">
    <property type="entry name" value="Ribosomal_uS11_sf"/>
</dbReference>
<comment type="caution">
    <text evidence="4">The sequence shown here is derived from an EMBL/GenBank/DDBJ whole genome shotgun (WGS) entry which is preliminary data.</text>
</comment>
<dbReference type="SUPFAM" id="SSF53137">
    <property type="entry name" value="Translational machinery components"/>
    <property type="match status" value="1"/>
</dbReference>
<gene>
    <name evidence="4" type="ORF">BJX63DRAFT_384841</name>
</gene>
<protein>
    <recommendedName>
        <fullName evidence="6">Translational machinery component</fullName>
    </recommendedName>
</protein>
<comment type="similarity">
    <text evidence="1">Belongs to the universal ribosomal protein uS11 family.</text>
</comment>
<proteinExistence type="inferred from homology"/>
<reference evidence="4 5" key="1">
    <citation type="submission" date="2024-07" db="EMBL/GenBank/DDBJ databases">
        <title>Section-level genome sequencing and comparative genomics of Aspergillus sections Usti and Cavernicolus.</title>
        <authorList>
            <consortium name="Lawrence Berkeley National Laboratory"/>
            <person name="Nybo J.L."/>
            <person name="Vesth T.C."/>
            <person name="Theobald S."/>
            <person name="Frisvad J.C."/>
            <person name="Larsen T.O."/>
            <person name="Kjaerboelling I."/>
            <person name="Rothschild-Mancinelli K."/>
            <person name="Lyhne E.K."/>
            <person name="Kogle M.E."/>
            <person name="Barry K."/>
            <person name="Clum A."/>
            <person name="Na H."/>
            <person name="Ledsgaard L."/>
            <person name="Lin J."/>
            <person name="Lipzen A."/>
            <person name="Kuo A."/>
            <person name="Riley R."/>
            <person name="Mondo S."/>
            <person name="Labutti K."/>
            <person name="Haridas S."/>
            <person name="Pangalinan J."/>
            <person name="Salamov A.A."/>
            <person name="Simmons B.A."/>
            <person name="Magnuson J.K."/>
            <person name="Chen J."/>
            <person name="Drula E."/>
            <person name="Henrissat B."/>
            <person name="Wiebenga A."/>
            <person name="Lubbers R.J."/>
            <person name="Gomes A.C."/>
            <person name="Makela M.R."/>
            <person name="Stajich J."/>
            <person name="Grigoriev I.V."/>
            <person name="Mortensen U.H."/>
            <person name="De Vries R.P."/>
            <person name="Baker S.E."/>
            <person name="Andersen M.R."/>
        </authorList>
    </citation>
    <scope>NUCLEOTIDE SEQUENCE [LARGE SCALE GENOMIC DNA]</scope>
    <source>
        <strain evidence="4 5">CBS 588.65</strain>
    </source>
</reference>
<evidence type="ECO:0000256" key="3">
    <source>
        <dbReference type="ARBA" id="ARBA00023274"/>
    </source>
</evidence>
<dbReference type="InterPro" id="IPR001971">
    <property type="entry name" value="Ribosomal_uS11"/>
</dbReference>
<evidence type="ECO:0008006" key="6">
    <source>
        <dbReference type="Google" id="ProtNLM"/>
    </source>
</evidence>
<evidence type="ECO:0000256" key="2">
    <source>
        <dbReference type="ARBA" id="ARBA00022980"/>
    </source>
</evidence>
<keyword evidence="2" id="KW-0689">Ribosomal protein</keyword>
<dbReference type="Proteomes" id="UP001610334">
    <property type="component" value="Unassembled WGS sequence"/>
</dbReference>